<name>A0AAF0V2B5_SOLVR</name>
<sequence>MVVVMPTAGTVAGVITVREDDSPVIAYELRNDYCSDTMKNLIKINGFVPRLLVFSKDKKDLDLGTLEDNFVFFVVLSAIVNELRHELLL</sequence>
<reference evidence="1" key="1">
    <citation type="submission" date="2023-08" db="EMBL/GenBank/DDBJ databases">
        <title>A de novo genome assembly of Solanum verrucosum Schlechtendal, a Mexican diploid species geographically isolated from the other diploid A-genome species in potato relatives.</title>
        <authorList>
            <person name="Hosaka K."/>
        </authorList>
    </citation>
    <scope>NUCLEOTIDE SEQUENCE</scope>
    <source>
        <tissue evidence="1">Young leaves</tissue>
    </source>
</reference>
<proteinExistence type="predicted"/>
<keyword evidence="2" id="KW-1185">Reference proteome</keyword>
<dbReference type="AlphaFoldDB" id="A0AAF0V2B5"/>
<organism evidence="1 2">
    <name type="scientific">Solanum verrucosum</name>
    <dbReference type="NCBI Taxonomy" id="315347"/>
    <lineage>
        <taxon>Eukaryota</taxon>
        <taxon>Viridiplantae</taxon>
        <taxon>Streptophyta</taxon>
        <taxon>Embryophyta</taxon>
        <taxon>Tracheophyta</taxon>
        <taxon>Spermatophyta</taxon>
        <taxon>Magnoliopsida</taxon>
        <taxon>eudicotyledons</taxon>
        <taxon>Gunneridae</taxon>
        <taxon>Pentapetalae</taxon>
        <taxon>asterids</taxon>
        <taxon>lamiids</taxon>
        <taxon>Solanales</taxon>
        <taxon>Solanaceae</taxon>
        <taxon>Solanoideae</taxon>
        <taxon>Solaneae</taxon>
        <taxon>Solanum</taxon>
    </lineage>
</organism>
<evidence type="ECO:0000313" key="2">
    <source>
        <dbReference type="Proteomes" id="UP001234989"/>
    </source>
</evidence>
<dbReference type="Proteomes" id="UP001234989">
    <property type="component" value="Chromosome 11"/>
</dbReference>
<accession>A0AAF0V2B5</accession>
<evidence type="ECO:0000313" key="1">
    <source>
        <dbReference type="EMBL" id="WMV55468.1"/>
    </source>
</evidence>
<dbReference type="EMBL" id="CP133622">
    <property type="protein sequence ID" value="WMV55468.1"/>
    <property type="molecule type" value="Genomic_DNA"/>
</dbReference>
<gene>
    <name evidence="1" type="ORF">MTR67_048853</name>
</gene>
<protein>
    <submittedName>
        <fullName evidence="1">Uncharacterized protein</fullName>
    </submittedName>
</protein>